<dbReference type="RefSeq" id="WP_310057670.1">
    <property type="nucleotide sequence ID" value="NZ_JAVDVQ010000010.1"/>
</dbReference>
<evidence type="ECO:0000259" key="1">
    <source>
        <dbReference type="Pfam" id="PF03551"/>
    </source>
</evidence>
<keyword evidence="4" id="KW-1185">Reference proteome</keyword>
<evidence type="ECO:0000259" key="2">
    <source>
        <dbReference type="Pfam" id="PF10400"/>
    </source>
</evidence>
<feature type="domain" description="Transcription regulator PadR N-terminal" evidence="1">
    <location>
        <begin position="17"/>
        <end position="90"/>
    </location>
</feature>
<accession>A0ABU1UDQ0</accession>
<reference evidence="3 4" key="1">
    <citation type="submission" date="2023-07" db="EMBL/GenBank/DDBJ databases">
        <title>Sorghum-associated microbial communities from plants grown in Nebraska, USA.</title>
        <authorList>
            <person name="Schachtman D."/>
        </authorList>
    </citation>
    <scope>NUCLEOTIDE SEQUENCE [LARGE SCALE GENOMIC DNA]</scope>
    <source>
        <strain evidence="3 4">BE167</strain>
    </source>
</reference>
<dbReference type="GO" id="GO:0003677">
    <property type="term" value="F:DNA binding"/>
    <property type="evidence" value="ECO:0007669"/>
    <property type="project" value="UniProtKB-KW"/>
</dbReference>
<comment type="caution">
    <text evidence="3">The sequence shown here is derived from an EMBL/GenBank/DDBJ whole genome shotgun (WGS) entry which is preliminary data.</text>
</comment>
<proteinExistence type="predicted"/>
<name>A0ABU1UDQ0_9MICC</name>
<dbReference type="InterPro" id="IPR018309">
    <property type="entry name" value="Tscrpt_reg_PadR_C"/>
</dbReference>
<organism evidence="3 4">
    <name type="scientific">Arthrobacter ginsengisoli</name>
    <dbReference type="NCBI Taxonomy" id="1356565"/>
    <lineage>
        <taxon>Bacteria</taxon>
        <taxon>Bacillati</taxon>
        <taxon>Actinomycetota</taxon>
        <taxon>Actinomycetes</taxon>
        <taxon>Micrococcales</taxon>
        <taxon>Micrococcaceae</taxon>
        <taxon>Arthrobacter</taxon>
    </lineage>
</organism>
<dbReference type="InterPro" id="IPR036390">
    <property type="entry name" value="WH_DNA-bd_sf"/>
</dbReference>
<dbReference type="Gene3D" id="6.10.140.190">
    <property type="match status" value="1"/>
</dbReference>
<dbReference type="InterPro" id="IPR036388">
    <property type="entry name" value="WH-like_DNA-bd_sf"/>
</dbReference>
<dbReference type="Proteomes" id="UP001252243">
    <property type="component" value="Unassembled WGS sequence"/>
</dbReference>
<dbReference type="PANTHER" id="PTHR43252:SF6">
    <property type="entry name" value="NEGATIVE TRANSCRIPTION REGULATOR PADR"/>
    <property type="match status" value="1"/>
</dbReference>
<dbReference type="PANTHER" id="PTHR43252">
    <property type="entry name" value="TRANSCRIPTIONAL REGULATOR YQJI"/>
    <property type="match status" value="1"/>
</dbReference>
<dbReference type="SUPFAM" id="SSF46785">
    <property type="entry name" value="Winged helix' DNA-binding domain"/>
    <property type="match status" value="1"/>
</dbReference>
<protein>
    <submittedName>
        <fullName evidence="3">DNA-binding PadR family transcriptional regulator</fullName>
    </submittedName>
</protein>
<dbReference type="InterPro" id="IPR005149">
    <property type="entry name" value="Tscrpt_reg_PadR_N"/>
</dbReference>
<evidence type="ECO:0000313" key="4">
    <source>
        <dbReference type="Proteomes" id="UP001252243"/>
    </source>
</evidence>
<dbReference type="Pfam" id="PF03551">
    <property type="entry name" value="PadR"/>
    <property type="match status" value="1"/>
</dbReference>
<dbReference type="EMBL" id="JAVDVQ010000010">
    <property type="protein sequence ID" value="MDR7083255.1"/>
    <property type="molecule type" value="Genomic_DNA"/>
</dbReference>
<evidence type="ECO:0000313" key="3">
    <source>
        <dbReference type="EMBL" id="MDR7083255.1"/>
    </source>
</evidence>
<dbReference type="Gene3D" id="1.10.10.10">
    <property type="entry name" value="Winged helix-like DNA-binding domain superfamily/Winged helix DNA-binding domain"/>
    <property type="match status" value="1"/>
</dbReference>
<dbReference type="Pfam" id="PF10400">
    <property type="entry name" value="Vir_act_alpha_C"/>
    <property type="match status" value="1"/>
</dbReference>
<sequence>MTTDTAENMPSVLGFAILQLFSRMPASGYDLKERFQSSLGRGWHAYDTQIYRELKRLEAVGYTTGEVVKGRSGPQRKLYTITPQGLQALQAWLSTPLDFTKTKDEFLLRVWTLELFPPGEAVDFLLRAQHEWRSALQHEQAALRTLNDSYGEVDDGSPDAIFGRQLGIELNIAMTKARLKWVDRALKVLETRARVEEKVLN</sequence>
<keyword evidence="3" id="KW-0238">DNA-binding</keyword>
<feature type="domain" description="Transcription regulator PadR C-terminal" evidence="2">
    <location>
        <begin position="102"/>
        <end position="190"/>
    </location>
</feature>
<gene>
    <name evidence="3" type="ORF">J2X01_002549</name>
</gene>